<dbReference type="InterPro" id="IPR000045">
    <property type="entry name" value="Prepilin_IV_endopep_pep"/>
</dbReference>
<reference evidence="3" key="1">
    <citation type="submission" date="2024-07" db="EMBL/GenBank/DDBJ databases">
        <authorList>
            <person name="Li X.-J."/>
            <person name="Wang X."/>
        </authorList>
    </citation>
    <scope>NUCLEOTIDE SEQUENCE</scope>
    <source>
        <strain evidence="3">HSP-334</strain>
    </source>
</reference>
<keyword evidence="1" id="KW-1133">Transmembrane helix</keyword>
<feature type="transmembrane region" description="Helical" evidence="1">
    <location>
        <begin position="133"/>
        <end position="151"/>
    </location>
</feature>
<evidence type="ECO:0000259" key="2">
    <source>
        <dbReference type="Pfam" id="PF01478"/>
    </source>
</evidence>
<dbReference type="GO" id="GO:0004190">
    <property type="term" value="F:aspartic-type endopeptidase activity"/>
    <property type="evidence" value="ECO:0007669"/>
    <property type="project" value="UniProtKB-EC"/>
</dbReference>
<name>A0AB39VHY8_9FUSO</name>
<feature type="domain" description="Prepilin type IV endopeptidase peptidase" evidence="2">
    <location>
        <begin position="12"/>
        <end position="115"/>
    </location>
</feature>
<feature type="transmembrane region" description="Helical" evidence="1">
    <location>
        <begin position="27"/>
        <end position="46"/>
    </location>
</feature>
<feature type="transmembrane region" description="Helical" evidence="1">
    <location>
        <begin position="101"/>
        <end position="121"/>
    </location>
</feature>
<dbReference type="EMBL" id="CP165644">
    <property type="protein sequence ID" value="XDU67315.1"/>
    <property type="molecule type" value="Genomic_DNA"/>
</dbReference>
<dbReference type="RefSeq" id="WP_314080452.1">
    <property type="nucleotide sequence ID" value="NZ_CP165644.1"/>
</dbReference>
<dbReference type="GO" id="GO:0016020">
    <property type="term" value="C:membrane"/>
    <property type="evidence" value="ECO:0007669"/>
    <property type="project" value="InterPro"/>
</dbReference>
<protein>
    <submittedName>
        <fullName evidence="3">Prepilin peptidase</fullName>
        <ecNumber evidence="3">3.4.23.43</ecNumber>
    </submittedName>
</protein>
<keyword evidence="1" id="KW-0812">Transmembrane</keyword>
<dbReference type="EC" id="3.4.23.43" evidence="3"/>
<proteinExistence type="predicted"/>
<dbReference type="AlphaFoldDB" id="A0AB39VHY8"/>
<dbReference type="KEGG" id="lrug:AB8B22_02560"/>
<accession>A0AB39VHY8</accession>
<evidence type="ECO:0000256" key="1">
    <source>
        <dbReference type="SAM" id="Phobius"/>
    </source>
</evidence>
<keyword evidence="3" id="KW-0378">Hydrolase</keyword>
<organism evidence="3">
    <name type="scientific">Leptotrichia rugosa</name>
    <dbReference type="NCBI Taxonomy" id="3239302"/>
    <lineage>
        <taxon>Bacteria</taxon>
        <taxon>Fusobacteriati</taxon>
        <taxon>Fusobacteriota</taxon>
        <taxon>Fusobacteriia</taxon>
        <taxon>Fusobacteriales</taxon>
        <taxon>Leptotrichiaceae</taxon>
        <taxon>Leptotrichia</taxon>
    </lineage>
</organism>
<dbReference type="Pfam" id="PF01478">
    <property type="entry name" value="Peptidase_A24"/>
    <property type="match status" value="1"/>
</dbReference>
<evidence type="ECO:0000313" key="3">
    <source>
        <dbReference type="EMBL" id="XDU67315.1"/>
    </source>
</evidence>
<dbReference type="Gene3D" id="1.20.120.1220">
    <property type="match status" value="1"/>
</dbReference>
<sequence>MMAIILLVLKYFTFFSIFINDMKKKLIYDRDILFLVLIGLFSAVKFNDLGNYYLGASGYLMPLLALYILEDYFKKSLIGFGDVKLMMGIGGLFRYSGVENIFKFYTMLYIFSGIVVLFLLFFKKLQKCEYIPFAPFIIASYIFFNHFKIFFG</sequence>
<gene>
    <name evidence="3" type="ORF">AB8B22_02560</name>
</gene>
<keyword evidence="1" id="KW-0472">Membrane</keyword>